<name>A0ABU1G4G4_9GAMM</name>
<reference evidence="1 2" key="1">
    <citation type="submission" date="2023-04" db="EMBL/GenBank/DDBJ databases">
        <title>A long-awaited taxogenomic arrangement of the family Halomonadaceae.</title>
        <authorList>
            <person name="De La Haba R."/>
            <person name="Chuvochina M."/>
            <person name="Wittouck S."/>
            <person name="Arahal D.R."/>
            <person name="Sanchez-Porro C."/>
            <person name="Hugenholtz P."/>
            <person name="Ventosa A."/>
        </authorList>
    </citation>
    <scope>NUCLEOTIDE SEQUENCE [LARGE SCALE GENOMIC DNA]</scope>
    <source>
        <strain evidence="1 2">DSM 23530</strain>
    </source>
</reference>
<protein>
    <submittedName>
        <fullName evidence="1">(Fe-S)-binding protein</fullName>
    </submittedName>
</protein>
<evidence type="ECO:0000313" key="1">
    <source>
        <dbReference type="EMBL" id="MDR5867785.1"/>
    </source>
</evidence>
<dbReference type="PANTHER" id="PTHR32479">
    <property type="entry name" value="GLYCOLATE OXIDASE IRON-SULFUR SUBUNIT"/>
    <property type="match status" value="1"/>
</dbReference>
<dbReference type="PANTHER" id="PTHR32479:SF19">
    <property type="entry name" value="ANAEROBIC GLYCEROL-3-PHOSPHATE DEHYDROGENASE SUBUNIT C"/>
    <property type="match status" value="1"/>
</dbReference>
<sequence length="299" mass="32355">PVAPLYNAALGHRWAKRLLAGPVGMVDSPRLSRARLDKQLKAWGVSDATPTTLGRLTAAQQANSVVLVQDAFTSYFEAKLVMDVIELLERLDVRVFVAPFAPNGKPLHVQGFLGAFERTAAKQAERLRTLADFGVPLVGIDPAMTLTYRQEYVKALGEAAVPEVQLLPEWLDARAADLAPAGLALDDPGYRLLAHCTEKTNAPGTPKAWQRLFAAFGLELEVVATGCCGMSGTYGHEARNLDTSKAIYAQSWQPRVEDPANAGRLLATGYSCRSQARRLSDTTLAHPLQGLLEALRRAG</sequence>
<evidence type="ECO:0000313" key="2">
    <source>
        <dbReference type="Proteomes" id="UP001264519"/>
    </source>
</evidence>
<proteinExistence type="predicted"/>
<comment type="caution">
    <text evidence="1">The sequence shown here is derived from an EMBL/GenBank/DDBJ whole genome shotgun (WGS) entry which is preliminary data.</text>
</comment>
<gene>
    <name evidence="1" type="ORF">QC818_13400</name>
</gene>
<feature type="non-terminal residue" evidence="1">
    <location>
        <position position="1"/>
    </location>
</feature>
<dbReference type="EMBL" id="JARWAK010000011">
    <property type="protein sequence ID" value="MDR5867785.1"/>
    <property type="molecule type" value="Genomic_DNA"/>
</dbReference>
<accession>A0ABU1G4G4</accession>
<keyword evidence="2" id="KW-1185">Reference proteome</keyword>
<dbReference type="Proteomes" id="UP001264519">
    <property type="component" value="Unassembled WGS sequence"/>
</dbReference>
<organism evidence="1 2">
    <name type="scientific">Halomonas koreensis</name>
    <dbReference type="NCBI Taxonomy" id="245385"/>
    <lineage>
        <taxon>Bacteria</taxon>
        <taxon>Pseudomonadati</taxon>
        <taxon>Pseudomonadota</taxon>
        <taxon>Gammaproteobacteria</taxon>
        <taxon>Oceanospirillales</taxon>
        <taxon>Halomonadaceae</taxon>
        <taxon>Halomonas</taxon>
    </lineage>
</organism>